<dbReference type="Gene3D" id="3.30.1360.20">
    <property type="entry name" value="Transcriptional coactivator/pterin dehydratase"/>
    <property type="match status" value="1"/>
</dbReference>
<evidence type="ECO:0000256" key="2">
    <source>
        <dbReference type="ARBA" id="ARBA00006472"/>
    </source>
</evidence>
<dbReference type="EMBL" id="JOKJ01000004">
    <property type="protein sequence ID" value="KEQ10025.1"/>
    <property type="molecule type" value="Genomic_DNA"/>
</dbReference>
<comment type="similarity">
    <text evidence="2 4">Belongs to the pterin-4-alpha-carbinolamine dehydratase family.</text>
</comment>
<protein>
    <recommendedName>
        <fullName evidence="4">Putative pterin-4-alpha-carbinolamine dehydratase</fullName>
        <shortName evidence="4">PHS</shortName>
        <ecNumber evidence="4">4.2.1.96</ecNumber>
    </recommendedName>
    <alternativeName>
        <fullName evidence="4">4-alpha-hydroxy-tetrahydropterin dehydratase</fullName>
    </alternativeName>
    <alternativeName>
        <fullName evidence="4">Pterin carbinolamine dehydratase</fullName>
        <shortName evidence="4">PCD</shortName>
    </alternativeName>
</protein>
<evidence type="ECO:0000256" key="4">
    <source>
        <dbReference type="HAMAP-Rule" id="MF_00434"/>
    </source>
</evidence>
<dbReference type="GO" id="GO:0008124">
    <property type="term" value="F:4-alpha-hydroxytetrahydrobiopterin dehydratase activity"/>
    <property type="evidence" value="ECO:0007669"/>
    <property type="project" value="UniProtKB-UniRule"/>
</dbReference>
<dbReference type="PANTHER" id="PTHR12599">
    <property type="entry name" value="PTERIN-4-ALPHA-CARBINOLAMINE DEHYDRATASE"/>
    <property type="match status" value="1"/>
</dbReference>
<dbReference type="InterPro" id="IPR036428">
    <property type="entry name" value="PCD_sf"/>
</dbReference>
<dbReference type="PANTHER" id="PTHR12599:SF0">
    <property type="entry name" value="PTERIN-4-ALPHA-CARBINOLAMINE DEHYDRATASE"/>
    <property type="match status" value="1"/>
</dbReference>
<evidence type="ECO:0000313" key="6">
    <source>
        <dbReference type="Proteomes" id="UP000052167"/>
    </source>
</evidence>
<dbReference type="NCBIfam" id="NF002018">
    <property type="entry name" value="PRK00823.1-3"/>
    <property type="match status" value="1"/>
</dbReference>
<name>A0A922P512_9HYPH</name>
<keyword evidence="3 4" id="KW-0456">Lyase</keyword>
<evidence type="ECO:0000256" key="1">
    <source>
        <dbReference type="ARBA" id="ARBA00001554"/>
    </source>
</evidence>
<organism evidence="5 6">
    <name type="scientific">Pseudorhizobium pelagicum</name>
    <dbReference type="NCBI Taxonomy" id="1509405"/>
    <lineage>
        <taxon>Bacteria</taxon>
        <taxon>Pseudomonadati</taxon>
        <taxon>Pseudomonadota</taxon>
        <taxon>Alphaproteobacteria</taxon>
        <taxon>Hyphomicrobiales</taxon>
        <taxon>Rhizobiaceae</taxon>
        <taxon>Rhizobium/Agrobacterium group</taxon>
        <taxon>Pseudorhizobium</taxon>
    </lineage>
</organism>
<dbReference type="GO" id="GO:0006729">
    <property type="term" value="P:tetrahydrobiopterin biosynthetic process"/>
    <property type="evidence" value="ECO:0007669"/>
    <property type="project" value="InterPro"/>
</dbReference>
<accession>A0A922P512</accession>
<reference evidence="5 6" key="1">
    <citation type="submission" date="2014-06" db="EMBL/GenBank/DDBJ databases">
        <title>Rhizobium pelagicum/R2-400B4.</title>
        <authorList>
            <person name="Kimes N.E."/>
            <person name="Lopez-Perez M."/>
        </authorList>
    </citation>
    <scope>NUCLEOTIDE SEQUENCE [LARGE SCALE GENOMIC DNA]</scope>
    <source>
        <strain evidence="5 6">R2-400B4</strain>
    </source>
</reference>
<comment type="catalytic activity">
    <reaction evidence="1 4">
        <text>(4aS,6R)-4a-hydroxy-L-erythro-5,6,7,8-tetrahydrobiopterin = (6R)-L-erythro-6,7-dihydrobiopterin + H2O</text>
        <dbReference type="Rhea" id="RHEA:11920"/>
        <dbReference type="ChEBI" id="CHEBI:15377"/>
        <dbReference type="ChEBI" id="CHEBI:15642"/>
        <dbReference type="ChEBI" id="CHEBI:43120"/>
        <dbReference type="EC" id="4.2.1.96"/>
    </reaction>
</comment>
<dbReference type="Proteomes" id="UP000052167">
    <property type="component" value="Unassembled WGS sequence"/>
</dbReference>
<dbReference type="AlphaFoldDB" id="A0A922P512"/>
<evidence type="ECO:0000313" key="5">
    <source>
        <dbReference type="EMBL" id="KEQ10025.1"/>
    </source>
</evidence>
<dbReference type="SUPFAM" id="SSF55248">
    <property type="entry name" value="PCD-like"/>
    <property type="match status" value="1"/>
</dbReference>
<gene>
    <name evidence="5" type="ORF">GV68_18660</name>
</gene>
<proteinExistence type="inferred from homology"/>
<comment type="caution">
    <text evidence="5">The sequence shown here is derived from an EMBL/GenBank/DDBJ whole genome shotgun (WGS) entry which is preliminary data.</text>
</comment>
<dbReference type="CDD" id="cd00914">
    <property type="entry name" value="PCD_DCoH_subfamily_b"/>
    <property type="match status" value="1"/>
</dbReference>
<dbReference type="InterPro" id="IPR001533">
    <property type="entry name" value="Pterin_deHydtase"/>
</dbReference>
<dbReference type="HAMAP" id="MF_00434">
    <property type="entry name" value="Pterin_4_alpha"/>
    <property type="match status" value="1"/>
</dbReference>
<keyword evidence="6" id="KW-1185">Reference proteome</keyword>
<evidence type="ECO:0000256" key="3">
    <source>
        <dbReference type="ARBA" id="ARBA00023239"/>
    </source>
</evidence>
<dbReference type="EC" id="4.2.1.96" evidence="4"/>
<sequence length="91" mass="10371">MDQGVAELPDWSLRDDHTAITRTFTFRNFSEAFGFMAECALVAERMNHHPEWFNVYSRVEVLLTTHDVSGLTALDLKLARAMDRAAARRGD</sequence>
<dbReference type="Pfam" id="PF01329">
    <property type="entry name" value="Pterin_4a"/>
    <property type="match status" value="1"/>
</dbReference>